<feature type="coiled-coil region" evidence="1">
    <location>
        <begin position="1489"/>
        <end position="1523"/>
    </location>
</feature>
<feature type="domain" description="Fibronectin type-III" evidence="2">
    <location>
        <begin position="292"/>
        <end position="381"/>
    </location>
</feature>
<evidence type="ECO:0000256" key="1">
    <source>
        <dbReference type="SAM" id="Coils"/>
    </source>
</evidence>
<evidence type="ECO:0000313" key="3">
    <source>
        <dbReference type="EMBL" id="MCX2744398.1"/>
    </source>
</evidence>
<dbReference type="CDD" id="cd00063">
    <property type="entry name" value="FN3"/>
    <property type="match status" value="1"/>
</dbReference>
<dbReference type="Gene3D" id="2.60.40.10">
    <property type="entry name" value="Immunoglobulins"/>
    <property type="match status" value="1"/>
</dbReference>
<gene>
    <name evidence="3" type="ORF">OO013_11000</name>
</gene>
<sequence>MRRLFFILSTFLVTATSVLFGQVNYPVQVNMQLTPPYSLNLADYTRPEVDKLAANIMLKDITISELEVRFRLTIKRNNAVILQTRSDFMPPPTMIYGGENNRLTGYDLAPYFDLNNLQAQNISINNLARTGQLPEGFYEFQLEVLEYRRGLKISNTGSSMAWLMLNDPPFISLPEKGTKLDLQNPQYIVFQWTPRHTGSPNSAFVTEYEFTLFEIWPDDRPAEDAVRSQAPIYRATVNTTNLVYGPAEPMLIPGKSYAWRVQAKAKDGINTLDLFKNSGFSEAGYFTYGDACPPPTSISDTPSRQGFLAQWTPQAGNTGFVVRLREANKKGADWYEYDSFIEEYKAKGLKDSTLYEYEVRAVCGIAESEFIYGDTVLTQPAPPVNYSCGADYALADISNKTPLEQLQPGEIFTAGDFDVKVSTVSGGGGKFTGDGFVVVPFMDNLKIAVAFSQAEINEEYVLVGGQVNVTGAKVQAVPDYIRDEINSVIASVDSAFSYANQALDIAENAIEYANQADTLAVDGVIESIEVSNGQIVVTTTDGQTHTQDQNKDTIIKDSDNNTYIVRKNSNVAQKVNPNVLTPPSGVTDPAERVLFSKSDDQSFGFDKKTNYGPEESYERLELAGDYWVDWKSAAIGQSDEALVNLPGSDYKLYTLTDTLNTTNGPNGNRRVQVRAPGLAGLIEPVYAIKETNLGDSTAVQTAGKLNVIAYNNKTLNLNIVPLQEGGDISDLSASDVKRELDKIYKQAVVQFNVVKKQPFTTVDYDSDGDGLLKNSGSGPLASFTSEMRAVINAYEEAGEVAEGEYYLFVIHPGKTTNPSLSGYMPFNRHFGFIFLNTSNAQTFAKTAAHELGHGAFNLFHTFSEDGYNVAQGTTNNLMDYASGGQPGTRLLKDQWDKIHDPAPVLGGLQEDEESELLLLFEFESQVDGMPALGIGLTPLGQIIDEFPDDLNFKPVIIIKNTEESKYCIYGIRYNGIKYTWKANVEGASGYFNGNEELPISLSYRNSGRTKVYNYDNGSCYVTTHIIDWSNNVEDIQITIERKIEYLSGYPTLLKNADASCLFNYISDLNNSEKCRDVEFLRVKKDELIENFENSGDVSTTKISLSILSSCFDLLKQIDIDLRLKAFKKLSEDRLIGEVEENAIIALLNSFDTNQYKEVIDFIDDNNLIYNLCNQLHDKSINLLDENNYSNFFSWLNNVYQYNSEVVIDRFQAINLHDYNGILPFVRLKEKTINTHINVIEYDVVSEWTDINGDPKITIKNSIKQGSLIPTIEVGSFYLTPETGISPFTPILVDPSNAEFYVKEAIDNLEPNGQGVIMPAVFLTYYDQMKLNEAIEDGIITALDLITIYDGAPLIVANNLRKARRLYKIFEVSIASSNLLITTTNIENENLQSAVDGLDILITIFGSKNLLNGIDEYVTELKRINSPVIDAIENNTSIRQSLQVKIQEIEEKLQLAKNQNANSIKIDEVENSLNKFKKLIGEGADDLSTVNRIENLVNSLSDDAINLTDNVVNYSRNIENLSGQNYLDIIVHGEGADFIIDGQRYSSSDLGQLIRDLEGSDKPLRLLSCSDLNSAQELAVALNREIIANAGITRLYSNGEVRALAKNSTEEFIGWKKINSNGDVVEDIPAGTSINSGDDFILLGKNDNSWFDELPIALKSEIGDPASELGQYIKNNGPDGWEIASRLESHRRNTSILDKFKEISRRGRGINKQKLKSAIDSDLGDVLNNATNEELVSILNRIDQEHFTSSHLGEVKSRLGNIEYGIKQDLINNPDWFDTFDDVLQNPGRYWERISQGELVNGSALQSWAQGKWWKDLRETAQTFQNTAGLSKVRDVFGTSFGSQITLKVTKGSETFEIVADYLAKKDGMFYIVDTKYTTLDNFDLAKSFTPNQSKVFAWMKNGDDITVEIRAVDSRLEELDLFQGDLLDPNNLKIDIYKSVPGISSQVAPIINYK</sequence>
<dbReference type="InterPro" id="IPR036116">
    <property type="entry name" value="FN3_sf"/>
</dbReference>
<keyword evidence="1" id="KW-0175">Coiled coil</keyword>
<keyword evidence="4" id="KW-1185">Reference proteome</keyword>
<dbReference type="Proteomes" id="UP001209885">
    <property type="component" value="Unassembled WGS sequence"/>
</dbReference>
<comment type="caution">
    <text evidence="3">The sequence shown here is derived from an EMBL/GenBank/DDBJ whole genome shotgun (WGS) entry which is preliminary data.</text>
</comment>
<dbReference type="PROSITE" id="PS50853">
    <property type="entry name" value="FN3"/>
    <property type="match status" value="1"/>
</dbReference>
<dbReference type="InterPro" id="IPR003961">
    <property type="entry name" value="FN3_dom"/>
</dbReference>
<reference evidence="3 4" key="1">
    <citation type="submission" date="2022-11" db="EMBL/GenBank/DDBJ databases">
        <title>The characterization of three novel Bacteroidetes species and genomic analysis of their roles in tidal elemental geochemical cycles.</title>
        <authorList>
            <person name="Ma K."/>
        </authorList>
    </citation>
    <scope>NUCLEOTIDE SEQUENCE [LARGE SCALE GENOMIC DNA]</scope>
    <source>
        <strain evidence="3 4">M17</strain>
    </source>
</reference>
<dbReference type="SUPFAM" id="SSF49265">
    <property type="entry name" value="Fibronectin type III"/>
    <property type="match status" value="1"/>
</dbReference>
<name>A0ABT3RRJ3_9BACT</name>
<evidence type="ECO:0000259" key="2">
    <source>
        <dbReference type="PROSITE" id="PS50853"/>
    </source>
</evidence>
<proteinExistence type="predicted"/>
<protein>
    <submittedName>
        <fullName evidence="3">Fibronectin type III domain-containing protein</fullName>
    </submittedName>
</protein>
<dbReference type="EMBL" id="JAPFQN010000006">
    <property type="protein sequence ID" value="MCX2744398.1"/>
    <property type="molecule type" value="Genomic_DNA"/>
</dbReference>
<dbReference type="InterPro" id="IPR013783">
    <property type="entry name" value="Ig-like_fold"/>
</dbReference>
<feature type="coiled-coil region" evidence="1">
    <location>
        <begin position="1431"/>
        <end position="1465"/>
    </location>
</feature>
<evidence type="ECO:0000313" key="4">
    <source>
        <dbReference type="Proteomes" id="UP001209885"/>
    </source>
</evidence>
<accession>A0ABT3RRJ3</accession>
<organism evidence="3 4">
    <name type="scientific">Mangrovivirga halotolerans</name>
    <dbReference type="NCBI Taxonomy" id="2993936"/>
    <lineage>
        <taxon>Bacteria</taxon>
        <taxon>Pseudomonadati</taxon>
        <taxon>Bacteroidota</taxon>
        <taxon>Cytophagia</taxon>
        <taxon>Cytophagales</taxon>
        <taxon>Mangrovivirgaceae</taxon>
        <taxon>Mangrovivirga</taxon>
    </lineage>
</organism>
<dbReference type="RefSeq" id="WP_266056860.1">
    <property type="nucleotide sequence ID" value="NZ_JAPFQN010000006.1"/>
</dbReference>